<evidence type="ECO:0000313" key="1">
    <source>
        <dbReference type="EMBL" id="BBL62737.1"/>
    </source>
</evidence>
<keyword evidence="2" id="KW-1185">Reference proteome</keyword>
<dbReference type="Proteomes" id="UP000825015">
    <property type="component" value="Chromosome"/>
</dbReference>
<accession>A0ACA8R7I2</accession>
<proteinExistence type="predicted"/>
<sequence length="326" mass="36572">MKIEEKLSKINNKNNIKTNNIKTNIKTINETINETDNETDNHRIRTSITNIQPNKIITRGYPQEELIDNISFSEMVYLLLKGELPSFKEAKILNHILISFCDHGVTPPSTQTSRLIASSGSPLNVSLAGGLLSFGKNHAGAIEDSMELFQELIKSDFNNHNNFNNNNNHNNDINNYDDNHSHNNNSKCNRNVDIIANGIINEYKLKNKKIPGFGHRYHNKDPRGAKLMELAKKENFIGPHSELALAIEEVLFKEKGININVDGASGALLSDMGFSSNEGFGIFMIGRIPGIIAHVTEEVNDEEEFRKFCDIDDISYCGDLNKSLDD</sequence>
<keyword evidence="1" id="KW-0456">Lyase</keyword>
<gene>
    <name evidence="1" type="ORF">MarbSA_17770</name>
</gene>
<organism evidence="1 2">
    <name type="scientific">Methanobrevibacter arboriphilus</name>
    <dbReference type="NCBI Taxonomy" id="39441"/>
    <lineage>
        <taxon>Archaea</taxon>
        <taxon>Methanobacteriati</taxon>
        <taxon>Methanobacteriota</taxon>
        <taxon>Methanomada group</taxon>
        <taxon>Methanobacteria</taxon>
        <taxon>Methanobacteriales</taxon>
        <taxon>Methanobacteriaceae</taxon>
        <taxon>Methanobrevibacter</taxon>
    </lineage>
</organism>
<name>A0ACA8R7I2_METAZ</name>
<evidence type="ECO:0000313" key="2">
    <source>
        <dbReference type="Proteomes" id="UP000825015"/>
    </source>
</evidence>
<protein>
    <submittedName>
        <fullName evidence="1">Citryl-CoA lyase</fullName>
    </submittedName>
</protein>
<reference evidence="1" key="1">
    <citation type="submission" date="2019-06" db="EMBL/GenBank/DDBJ databases">
        <title>Complete genome sequence of Methanobrevibacter arboriphilus strain SA.</title>
        <authorList>
            <person name="Asakawa S."/>
        </authorList>
    </citation>
    <scope>NUCLEOTIDE SEQUENCE</scope>
    <source>
        <strain evidence="1">SA</strain>
    </source>
</reference>
<dbReference type="EMBL" id="AP019779">
    <property type="protein sequence ID" value="BBL62737.1"/>
    <property type="molecule type" value="Genomic_DNA"/>
</dbReference>